<accession>A0A4R7KTR0</accession>
<dbReference type="RefSeq" id="WP_133627136.1">
    <property type="nucleotide sequence ID" value="NZ_SOAZ01000003.1"/>
</dbReference>
<dbReference type="InterPro" id="IPR050490">
    <property type="entry name" value="Bact_solute-bd_prot1"/>
</dbReference>
<keyword evidence="3" id="KW-0472">Membrane</keyword>
<name>A0A4R7KTR0_9CLOT</name>
<dbReference type="AlphaFoldDB" id="A0A4R7KTR0"/>
<dbReference type="PROSITE" id="PS51257">
    <property type="entry name" value="PROKAR_LIPOPROTEIN"/>
    <property type="match status" value="1"/>
</dbReference>
<feature type="signal peptide" evidence="6">
    <location>
        <begin position="1"/>
        <end position="20"/>
    </location>
</feature>
<comment type="caution">
    <text evidence="7">The sequence shown here is derived from an EMBL/GenBank/DDBJ whole genome shotgun (WGS) entry which is preliminary data.</text>
</comment>
<dbReference type="SUPFAM" id="SSF53850">
    <property type="entry name" value="Periplasmic binding protein-like II"/>
    <property type="match status" value="1"/>
</dbReference>
<dbReference type="Gene3D" id="3.40.190.10">
    <property type="entry name" value="Periplasmic binding protein-like II"/>
    <property type="match status" value="1"/>
</dbReference>
<organism evidence="7 8">
    <name type="scientific">Fonticella tunisiensis</name>
    <dbReference type="NCBI Taxonomy" id="1096341"/>
    <lineage>
        <taxon>Bacteria</taxon>
        <taxon>Bacillati</taxon>
        <taxon>Bacillota</taxon>
        <taxon>Clostridia</taxon>
        <taxon>Eubacteriales</taxon>
        <taxon>Clostridiaceae</taxon>
        <taxon>Fonticella</taxon>
    </lineage>
</organism>
<dbReference type="Proteomes" id="UP000295325">
    <property type="component" value="Unassembled WGS sequence"/>
</dbReference>
<gene>
    <name evidence="7" type="ORF">EDD71_1034</name>
</gene>
<evidence type="ECO:0000256" key="4">
    <source>
        <dbReference type="ARBA" id="ARBA00023139"/>
    </source>
</evidence>
<dbReference type="Pfam" id="PF13416">
    <property type="entry name" value="SBP_bac_8"/>
    <property type="match status" value="1"/>
</dbReference>
<reference evidence="7 8" key="1">
    <citation type="submission" date="2019-03" db="EMBL/GenBank/DDBJ databases">
        <title>Genomic Encyclopedia of Type Strains, Phase IV (KMG-IV): sequencing the most valuable type-strain genomes for metagenomic binning, comparative biology and taxonomic classification.</title>
        <authorList>
            <person name="Goeker M."/>
        </authorList>
    </citation>
    <scope>NUCLEOTIDE SEQUENCE [LARGE SCALE GENOMIC DNA]</scope>
    <source>
        <strain evidence="7 8">DSM 24455</strain>
    </source>
</reference>
<keyword evidence="8" id="KW-1185">Reference proteome</keyword>
<proteinExistence type="predicted"/>
<dbReference type="InterPro" id="IPR006059">
    <property type="entry name" value="SBP"/>
</dbReference>
<evidence type="ECO:0000313" key="7">
    <source>
        <dbReference type="EMBL" id="TDT62731.1"/>
    </source>
</evidence>
<evidence type="ECO:0000256" key="5">
    <source>
        <dbReference type="ARBA" id="ARBA00023288"/>
    </source>
</evidence>
<keyword evidence="2 6" id="KW-0732">Signal</keyword>
<dbReference type="PANTHER" id="PTHR43649:SF33">
    <property type="entry name" value="POLYGALACTURONAN_RHAMNOGALACTURONAN-BINDING PROTEIN YTCQ"/>
    <property type="match status" value="1"/>
</dbReference>
<keyword evidence="4" id="KW-0564">Palmitate</keyword>
<keyword evidence="5" id="KW-0449">Lipoprotein</keyword>
<protein>
    <submittedName>
        <fullName evidence="7">Carbohydrate ABC transporter substrate-binding protein (CUT1 family)</fullName>
    </submittedName>
</protein>
<feature type="chain" id="PRO_5039222864" evidence="6">
    <location>
        <begin position="21"/>
        <end position="452"/>
    </location>
</feature>
<evidence type="ECO:0000256" key="2">
    <source>
        <dbReference type="ARBA" id="ARBA00022729"/>
    </source>
</evidence>
<dbReference type="OrthoDB" id="9763054at2"/>
<keyword evidence="1" id="KW-1003">Cell membrane</keyword>
<evidence type="ECO:0000313" key="8">
    <source>
        <dbReference type="Proteomes" id="UP000295325"/>
    </source>
</evidence>
<dbReference type="PANTHER" id="PTHR43649">
    <property type="entry name" value="ARABINOSE-BINDING PROTEIN-RELATED"/>
    <property type="match status" value="1"/>
</dbReference>
<evidence type="ECO:0000256" key="1">
    <source>
        <dbReference type="ARBA" id="ARBA00022475"/>
    </source>
</evidence>
<evidence type="ECO:0000256" key="6">
    <source>
        <dbReference type="SAM" id="SignalP"/>
    </source>
</evidence>
<dbReference type="EMBL" id="SOAZ01000003">
    <property type="protein sequence ID" value="TDT62731.1"/>
    <property type="molecule type" value="Genomic_DNA"/>
</dbReference>
<sequence length="452" mass="50254">MGKKLLSLVLSAAMLLTLLAGCSGSKEKASGAKEIYFLNFKPEIAQVYDSIAKDYEKETGVKVKVVTAASGTYETTLKSEIAKSDAPTIFQINGPVGYQSWKDYCADLKDTKLYSYLSDKSLAIKDGDGVYGIPYVVEGYGIIYNDAIMRKYFALSDKAVSVNSAAEINNFDLLKKVVEDMTKHKDQLGIKGVFASTSLKAGEQWRWQTHLANIPFYYEFKDNTKYDNTVLAGLAADQIEFKYADNFKNIFDLYINNSITDKKLLGSKSVDDSMAEFALGNVAMVQNGNWAWAQIKGVSGNTVKESDIKFLPIYTGVKGEENQGLAIGTENYFAINSKVSKEKQEASIEFLEWLFSSETGKKYVTKDLGFIAPFNTFKDNEKPSDPLAKEVLAWMEKGVNSVAWTFAAFPSEDFKNYFGDALLEYAQGNKSWDDVVKVVKDSWASEKAKKAK</sequence>
<evidence type="ECO:0000256" key="3">
    <source>
        <dbReference type="ARBA" id="ARBA00023136"/>
    </source>
</evidence>